<protein>
    <submittedName>
        <fullName evidence="1">Uncharacterized protein</fullName>
    </submittedName>
</protein>
<evidence type="ECO:0000313" key="2">
    <source>
        <dbReference type="Proteomes" id="UP000799436"/>
    </source>
</evidence>
<dbReference type="Proteomes" id="UP000799436">
    <property type="component" value="Unassembled WGS sequence"/>
</dbReference>
<proteinExistence type="predicted"/>
<name>A0A6G1LHT6_9PEZI</name>
<gene>
    <name evidence="1" type="ORF">EJ03DRAFT_12524</name>
</gene>
<dbReference type="AlphaFoldDB" id="A0A6G1LHT6"/>
<organism evidence="1 2">
    <name type="scientific">Teratosphaeria nubilosa</name>
    <dbReference type="NCBI Taxonomy" id="161662"/>
    <lineage>
        <taxon>Eukaryota</taxon>
        <taxon>Fungi</taxon>
        <taxon>Dikarya</taxon>
        <taxon>Ascomycota</taxon>
        <taxon>Pezizomycotina</taxon>
        <taxon>Dothideomycetes</taxon>
        <taxon>Dothideomycetidae</taxon>
        <taxon>Mycosphaerellales</taxon>
        <taxon>Teratosphaeriaceae</taxon>
        <taxon>Teratosphaeria</taxon>
    </lineage>
</organism>
<evidence type="ECO:0000313" key="1">
    <source>
        <dbReference type="EMBL" id="KAF2771988.1"/>
    </source>
</evidence>
<reference evidence="1" key="1">
    <citation type="journal article" date="2020" name="Stud. Mycol.">
        <title>101 Dothideomycetes genomes: a test case for predicting lifestyles and emergence of pathogens.</title>
        <authorList>
            <person name="Haridas S."/>
            <person name="Albert R."/>
            <person name="Binder M."/>
            <person name="Bloem J."/>
            <person name="Labutti K."/>
            <person name="Salamov A."/>
            <person name="Andreopoulos B."/>
            <person name="Baker S."/>
            <person name="Barry K."/>
            <person name="Bills G."/>
            <person name="Bluhm B."/>
            <person name="Cannon C."/>
            <person name="Castanera R."/>
            <person name="Culley D."/>
            <person name="Daum C."/>
            <person name="Ezra D."/>
            <person name="Gonzalez J."/>
            <person name="Henrissat B."/>
            <person name="Kuo A."/>
            <person name="Liang C."/>
            <person name="Lipzen A."/>
            <person name="Lutzoni F."/>
            <person name="Magnuson J."/>
            <person name="Mondo S."/>
            <person name="Nolan M."/>
            <person name="Ohm R."/>
            <person name="Pangilinan J."/>
            <person name="Park H.-J."/>
            <person name="Ramirez L."/>
            <person name="Alfaro M."/>
            <person name="Sun H."/>
            <person name="Tritt A."/>
            <person name="Yoshinaga Y."/>
            <person name="Zwiers L.-H."/>
            <person name="Turgeon B."/>
            <person name="Goodwin S."/>
            <person name="Spatafora J."/>
            <person name="Crous P."/>
            <person name="Grigoriev I."/>
        </authorList>
    </citation>
    <scope>NUCLEOTIDE SEQUENCE</scope>
    <source>
        <strain evidence="1">CBS 116005</strain>
    </source>
</reference>
<keyword evidence="2" id="KW-1185">Reference proteome</keyword>
<dbReference type="EMBL" id="ML995817">
    <property type="protein sequence ID" value="KAF2771988.1"/>
    <property type="molecule type" value="Genomic_DNA"/>
</dbReference>
<sequence length="163" mass="18544">MPPFTTTLRRHSQITLLLAPSHSRYTLDFTLLYWGSGHVLNISGRYGARRLTKGYQRASETRQPTNNCWFSMKSTKKRRTFSASTHVVAVLDLFLAWRLSRKEAGRAAELAAEGGVRTLWNTKAVVLFCMQRRLCHDLDATRAEILRVIFGQMCCSSSAGRYL</sequence>
<accession>A0A6G1LHT6</accession>